<keyword evidence="2" id="KW-0560">Oxidoreductase</keyword>
<dbReference type="PROSITE" id="PS00061">
    <property type="entry name" value="ADH_SHORT"/>
    <property type="match status" value="1"/>
</dbReference>
<keyword evidence="5" id="KW-1185">Reference proteome</keyword>
<dbReference type="PANTHER" id="PTHR43976">
    <property type="entry name" value="SHORT CHAIN DEHYDROGENASE"/>
    <property type="match status" value="1"/>
</dbReference>
<dbReference type="PANTHER" id="PTHR43976:SF16">
    <property type="entry name" value="SHORT-CHAIN DEHYDROGENASE_REDUCTASE FAMILY PROTEIN"/>
    <property type="match status" value="1"/>
</dbReference>
<dbReference type="PRINTS" id="PR00081">
    <property type="entry name" value="GDHRDH"/>
</dbReference>
<evidence type="ECO:0000256" key="2">
    <source>
        <dbReference type="ARBA" id="ARBA00023002"/>
    </source>
</evidence>
<dbReference type="InterPro" id="IPR051911">
    <property type="entry name" value="SDR_oxidoreductase"/>
</dbReference>
<proteinExistence type="inferred from homology"/>
<reference evidence="4 5" key="1">
    <citation type="submission" date="2021-03" db="EMBL/GenBank/DDBJ databases">
        <title>Antimicrobial resistance genes in bacteria isolated from Japanese honey, and their potential for conferring macrolide and lincosamide resistance in the American foulbrood pathogen Paenibacillus larvae.</title>
        <authorList>
            <person name="Okamoto M."/>
            <person name="Kumagai M."/>
            <person name="Kanamori H."/>
            <person name="Takamatsu D."/>
        </authorList>
    </citation>
    <scope>NUCLEOTIDE SEQUENCE [LARGE SCALE GENOMIC DNA]</scope>
    <source>
        <strain evidence="4 5">J8TS2</strain>
    </source>
</reference>
<dbReference type="RefSeq" id="WP_212965634.1">
    <property type="nucleotide sequence ID" value="NZ_BORB01000005.1"/>
</dbReference>
<dbReference type="Pfam" id="PF00106">
    <property type="entry name" value="adh_short"/>
    <property type="match status" value="1"/>
</dbReference>
<dbReference type="InterPro" id="IPR020904">
    <property type="entry name" value="Sc_DH/Rdtase_CS"/>
</dbReference>
<dbReference type="InterPro" id="IPR036291">
    <property type="entry name" value="NAD(P)-bd_dom_sf"/>
</dbReference>
<dbReference type="Gene3D" id="3.40.50.720">
    <property type="entry name" value="NAD(P)-binding Rossmann-like Domain"/>
    <property type="match status" value="1"/>
</dbReference>
<dbReference type="EMBL" id="BORB01000005">
    <property type="protein sequence ID" value="GIN56633.1"/>
    <property type="molecule type" value="Genomic_DNA"/>
</dbReference>
<dbReference type="CDD" id="cd05374">
    <property type="entry name" value="17beta-HSD-like_SDR_c"/>
    <property type="match status" value="1"/>
</dbReference>
<dbReference type="NCBIfam" id="NF005372">
    <property type="entry name" value="PRK06914.1"/>
    <property type="match status" value="1"/>
</dbReference>
<evidence type="ECO:0000256" key="3">
    <source>
        <dbReference type="RuleBase" id="RU000363"/>
    </source>
</evidence>
<gene>
    <name evidence="4" type="ORF">J8TS2_09520</name>
</gene>
<evidence type="ECO:0000313" key="4">
    <source>
        <dbReference type="EMBL" id="GIN56633.1"/>
    </source>
</evidence>
<dbReference type="InterPro" id="IPR002347">
    <property type="entry name" value="SDR_fam"/>
</dbReference>
<evidence type="ECO:0000313" key="5">
    <source>
        <dbReference type="Proteomes" id="UP000679950"/>
    </source>
</evidence>
<accession>A0ABQ4KF86</accession>
<evidence type="ECO:0000256" key="1">
    <source>
        <dbReference type="ARBA" id="ARBA00006484"/>
    </source>
</evidence>
<dbReference type="PRINTS" id="PR00080">
    <property type="entry name" value="SDRFAMILY"/>
</dbReference>
<dbReference type="SUPFAM" id="SSF51735">
    <property type="entry name" value="NAD(P)-binding Rossmann-fold domains"/>
    <property type="match status" value="1"/>
</dbReference>
<organism evidence="4 5">
    <name type="scientific">Lederbergia ruris</name>
    <dbReference type="NCBI Taxonomy" id="217495"/>
    <lineage>
        <taxon>Bacteria</taxon>
        <taxon>Bacillati</taxon>
        <taxon>Bacillota</taxon>
        <taxon>Bacilli</taxon>
        <taxon>Bacillales</taxon>
        <taxon>Bacillaceae</taxon>
        <taxon>Lederbergia</taxon>
    </lineage>
</organism>
<protein>
    <submittedName>
        <fullName evidence="4">Short-chain dehydrogenase/reductase</fullName>
    </submittedName>
</protein>
<name>A0ABQ4KF86_9BACI</name>
<comment type="similarity">
    <text evidence="1 3">Belongs to the short-chain dehydrogenases/reductases (SDR) family.</text>
</comment>
<dbReference type="Proteomes" id="UP000679950">
    <property type="component" value="Unassembled WGS sequence"/>
</dbReference>
<sequence length="283" mass="31663">MDKKTVLITGASSGFGLFTTLELARRNFHVIATMRNLENKDIIIKLCKQEGVNGSIEYFSLDVTDSTSIQELTSQLSHLPSIDILINNAGFALGGFAEEICLHEYREQFETNFFGTIAVTQAILPFMRHQGGGKIINLSSISGKIAFPGLSPYVASKHALEGWTESLRLEVRPFGIDVALIEPGSFQTNIWTKGKKIARKSMLSDSPYAMMMTAIEREMEKGRENYGNPRSVALLIADLCSKRNLNKLRYPIGKGVKMLILLKQIIPWKLWEKIVVNKLDVRP</sequence>
<comment type="caution">
    <text evidence="4">The sequence shown here is derived from an EMBL/GenBank/DDBJ whole genome shotgun (WGS) entry which is preliminary data.</text>
</comment>